<name>A0ABT0LDY3_9GAMM</name>
<comment type="caution">
    <text evidence="1">The sequence shown here is derived from an EMBL/GenBank/DDBJ whole genome shotgun (WGS) entry which is preliminary data.</text>
</comment>
<evidence type="ECO:0000313" key="1">
    <source>
        <dbReference type="EMBL" id="MCL1125912.1"/>
    </source>
</evidence>
<evidence type="ECO:0000313" key="2">
    <source>
        <dbReference type="Proteomes" id="UP001203423"/>
    </source>
</evidence>
<gene>
    <name evidence="1" type="ORF">L2764_15895</name>
</gene>
<dbReference type="PANTHER" id="PTHR43737">
    <property type="entry name" value="BLL7424 PROTEIN"/>
    <property type="match status" value="1"/>
</dbReference>
<dbReference type="Pfam" id="PF07394">
    <property type="entry name" value="DUF1501"/>
    <property type="match status" value="1"/>
</dbReference>
<dbReference type="RefSeq" id="WP_248941246.1">
    <property type="nucleotide sequence ID" value="NZ_JAKIKS010000066.1"/>
</dbReference>
<accession>A0ABT0LDY3</accession>
<dbReference type="Proteomes" id="UP001203423">
    <property type="component" value="Unassembled WGS sequence"/>
</dbReference>
<sequence>MNHPLDERRAFLKHILYGGMGVAALSSMQMSLMNAVLAQSNSESDYKALVCVFLFGGNDSYNMLRPMEGEALTDYQMTRQNLARSQAFEISPGSQQVDGGIGLVPELLGMKTLFDQGNLAIQANVGTLIRPTSKTDIINKAVVLPADLYAHNSQQLTWQRGAELNQKDTGQTGWAGRAIDVLQSNSNAPFIQNVSVTGHNNWQVGMNTAAYHVDAETVETMNIYKHHAYAAIRKPILEQHIYHTSFSHLLAQSYNEVVKNAEDNAQLLTNSLSLLSPLDIDVPSNNTLALQLARVTDLIRLGKLQGLSRQVFFVGLGGWDSHNNQATNHPKLLTLLNDALLYFYQTHLAIGVENEVTSFTMSDFGRTLTSNGDGTDHGWGGHQFIMGGSVRGDLYGILPPQTATNEYALNGGRMIPTTASEQMFASLAAWYGVSETDLVTLFPNLEHFDQDVDYFSAV</sequence>
<dbReference type="PANTHER" id="PTHR43737:SF1">
    <property type="entry name" value="DUF1501 DOMAIN-CONTAINING PROTEIN"/>
    <property type="match status" value="1"/>
</dbReference>
<keyword evidence="2" id="KW-1185">Reference proteome</keyword>
<protein>
    <submittedName>
        <fullName evidence="1">DUF1501 domain-containing protein</fullName>
    </submittedName>
</protein>
<proteinExistence type="predicted"/>
<reference evidence="1 2" key="1">
    <citation type="submission" date="2022-01" db="EMBL/GenBank/DDBJ databases">
        <title>Whole genome-based taxonomy of the Shewanellaceae.</title>
        <authorList>
            <person name="Martin-Rodriguez A.J."/>
        </authorList>
    </citation>
    <scope>NUCLEOTIDE SEQUENCE [LARGE SCALE GENOMIC DNA]</scope>
    <source>
        <strain evidence="1 2">DSM 17177</strain>
    </source>
</reference>
<dbReference type="EMBL" id="JAKIKS010000066">
    <property type="protein sequence ID" value="MCL1125912.1"/>
    <property type="molecule type" value="Genomic_DNA"/>
</dbReference>
<dbReference type="InterPro" id="IPR010869">
    <property type="entry name" value="DUF1501"/>
</dbReference>
<organism evidence="1 2">
    <name type="scientific">Shewanella surugensis</name>
    <dbReference type="NCBI Taxonomy" id="212020"/>
    <lineage>
        <taxon>Bacteria</taxon>
        <taxon>Pseudomonadati</taxon>
        <taxon>Pseudomonadota</taxon>
        <taxon>Gammaproteobacteria</taxon>
        <taxon>Alteromonadales</taxon>
        <taxon>Shewanellaceae</taxon>
        <taxon>Shewanella</taxon>
    </lineage>
</organism>